<dbReference type="Proteomes" id="UP000830395">
    <property type="component" value="Chromosome 6"/>
</dbReference>
<accession>A0ACC5YC40</accession>
<keyword evidence="2" id="KW-1185">Reference proteome</keyword>
<gene>
    <name evidence="1" type="ORF">PDJAM_G00220250</name>
</gene>
<evidence type="ECO:0000313" key="2">
    <source>
        <dbReference type="Proteomes" id="UP000830395"/>
    </source>
</evidence>
<name>A0ACC5YC40_9TELE</name>
<reference evidence="1" key="1">
    <citation type="submission" date="2020-02" db="EMBL/GenBank/DDBJ databases">
        <title>Genome sequencing of the panga catfish, Pangasius djambal.</title>
        <authorList>
            <person name="Wen M."/>
            <person name="Zahm M."/>
            <person name="Roques C."/>
            <person name="Cabau C."/>
            <person name="Klopp C."/>
            <person name="Donnadieu C."/>
            <person name="Jouanno E."/>
            <person name="Avarre J.-C."/>
            <person name="Campet M."/>
            <person name="Ha T."/>
            <person name="Dugue R."/>
            <person name="Lampietro C."/>
            <person name="Louis A."/>
            <person name="Herpin A."/>
            <person name="Echchiki A."/>
            <person name="Berthelot C."/>
            <person name="Parey E."/>
            <person name="Roest-Crollius H."/>
            <person name="Braasch I."/>
            <person name="Postlethwait J.H."/>
            <person name="Bobe J."/>
            <person name="Montfort J."/>
            <person name="Bouchez O."/>
            <person name="Begum T."/>
            <person name="Schartl M."/>
            <person name="Gustiano R."/>
            <person name="Guiguen Y."/>
        </authorList>
    </citation>
    <scope>NUCLEOTIDE SEQUENCE</scope>
    <source>
        <strain evidence="1">Pdj_M5554</strain>
    </source>
</reference>
<evidence type="ECO:0000313" key="1">
    <source>
        <dbReference type="EMBL" id="MCJ8733185.1"/>
    </source>
</evidence>
<organism evidence="1 2">
    <name type="scientific">Pangasius djambal</name>
    <dbReference type="NCBI Taxonomy" id="1691987"/>
    <lineage>
        <taxon>Eukaryota</taxon>
        <taxon>Metazoa</taxon>
        <taxon>Chordata</taxon>
        <taxon>Craniata</taxon>
        <taxon>Vertebrata</taxon>
        <taxon>Euteleostomi</taxon>
        <taxon>Actinopterygii</taxon>
        <taxon>Neopterygii</taxon>
        <taxon>Teleostei</taxon>
        <taxon>Ostariophysi</taxon>
        <taxon>Siluriformes</taxon>
        <taxon>Pangasiidae</taxon>
        <taxon>Pangasius</taxon>
    </lineage>
</organism>
<proteinExistence type="predicted"/>
<dbReference type="EMBL" id="CM040980">
    <property type="protein sequence ID" value="MCJ8733185.1"/>
    <property type="molecule type" value="Genomic_DNA"/>
</dbReference>
<comment type="caution">
    <text evidence="1">The sequence shown here is derived from an EMBL/GenBank/DDBJ whole genome shotgun (WGS) entry which is preliminary data.</text>
</comment>
<protein>
    <submittedName>
        <fullName evidence="1">Uncharacterized protein</fullName>
    </submittedName>
</protein>
<sequence length="683" mass="77432">MDESLWFEKTSSSVISPLPVWIIEYAWTNRMMDVLQVLGPPLWLEGDRSSLTLKDPCSIRVTAAESWMIIRSRDIEHFEQVMEFLDVTHTLLPQLVTPIKHMKIMFGLKTLVIMWMVWDDQSVESITDKIVKFFPDSLPRYHRSSHRHMELMQKAQRDFRNFAQLLTRNPEMRKNYIRNLMEEQYGERYIMKLEERLLHYLEELNKALPQPTYIDQVLKQSVPLNGREELLQQLFTCNSASPATALKKLLRCAMASRVDRKSTEMCKPQKGAQVDGPVFGRLCVAVRPPLEEAEEDWLSQASSQSSWLNRDKSVEKQMTRLKKKSVLDRTDKHPCVLKERCAQTTVTGLVAEELKAGNELTEHLCSRHGKRMKSILQECSEELRSQDGETSLMQVECTPLSPHRPLLQSTPQKLTSASPLHDSSSTNISQSSQPESFSYLSVDEEVVLPQLMAYSQTSPPQENNSRRFSGQKSNTALTLQVSHSLECSVQLVTPSPPSSVQPSLSQTSSSSTNISLFPEKKITQTSSSTEQESPVMLSLKKMCPETSYHQPGLSSSSSSSSSSFAAPAVTLSPSQNDAQVSLDSQEILESSSALPGQPRLSLETQAFLLVCKWLQPQVKLYRLSQHECHQATLPNRAPEQSSDEEEVDEDVLFDVNLLYSDSESDTRDSDDSDYVPSKRCRYR</sequence>